<accession>A0A0F9GGC6</accession>
<dbReference type="EMBL" id="LAZR01018091">
    <property type="protein sequence ID" value="KKL97753.1"/>
    <property type="molecule type" value="Genomic_DNA"/>
</dbReference>
<gene>
    <name evidence="1" type="ORF">LCGC14_1831260</name>
</gene>
<name>A0A0F9GGC6_9ZZZZ</name>
<dbReference type="AlphaFoldDB" id="A0A0F9GGC6"/>
<comment type="caution">
    <text evidence="1">The sequence shown here is derived from an EMBL/GenBank/DDBJ whole genome shotgun (WGS) entry which is preliminary data.</text>
</comment>
<organism evidence="1">
    <name type="scientific">marine sediment metagenome</name>
    <dbReference type="NCBI Taxonomy" id="412755"/>
    <lineage>
        <taxon>unclassified sequences</taxon>
        <taxon>metagenomes</taxon>
        <taxon>ecological metagenomes</taxon>
    </lineage>
</organism>
<protein>
    <submittedName>
        <fullName evidence="1">Uncharacterized protein</fullName>
    </submittedName>
</protein>
<evidence type="ECO:0000313" key="1">
    <source>
        <dbReference type="EMBL" id="KKL97753.1"/>
    </source>
</evidence>
<proteinExistence type="predicted"/>
<sequence length="49" mass="6011">MEKTEQKISITSRIIENESNWAEYLDYTKFFEPAEINNIKLEFFKKDFM</sequence>
<reference evidence="1" key="1">
    <citation type="journal article" date="2015" name="Nature">
        <title>Complex archaea that bridge the gap between prokaryotes and eukaryotes.</title>
        <authorList>
            <person name="Spang A."/>
            <person name="Saw J.H."/>
            <person name="Jorgensen S.L."/>
            <person name="Zaremba-Niedzwiedzka K."/>
            <person name="Martijn J."/>
            <person name="Lind A.E."/>
            <person name="van Eijk R."/>
            <person name="Schleper C."/>
            <person name="Guy L."/>
            <person name="Ettema T.J."/>
        </authorList>
    </citation>
    <scope>NUCLEOTIDE SEQUENCE</scope>
</reference>